<feature type="compositionally biased region" description="Polar residues" evidence="1">
    <location>
        <begin position="9"/>
        <end position="19"/>
    </location>
</feature>
<reference evidence="2" key="2">
    <citation type="submission" date="2018-04" db="EMBL/GenBank/DDBJ databases">
        <title>OnivRS2 (Oryza nivara Reference Sequence Version 2).</title>
        <authorList>
            <person name="Zhang J."/>
            <person name="Kudrna D."/>
            <person name="Lee S."/>
            <person name="Talag J."/>
            <person name="Rajasekar S."/>
            <person name="Welchert J."/>
            <person name="Hsing Y.-I."/>
            <person name="Wing R.A."/>
        </authorList>
    </citation>
    <scope>NUCLEOTIDE SEQUENCE [LARGE SCALE GENOMIC DNA]</scope>
    <source>
        <strain evidence="2">SL10</strain>
    </source>
</reference>
<organism evidence="2">
    <name type="scientific">Oryza nivara</name>
    <name type="common">Indian wild rice</name>
    <name type="synonym">Oryza sativa f. spontanea</name>
    <dbReference type="NCBI Taxonomy" id="4536"/>
    <lineage>
        <taxon>Eukaryota</taxon>
        <taxon>Viridiplantae</taxon>
        <taxon>Streptophyta</taxon>
        <taxon>Embryophyta</taxon>
        <taxon>Tracheophyta</taxon>
        <taxon>Spermatophyta</taxon>
        <taxon>Magnoliopsida</taxon>
        <taxon>Liliopsida</taxon>
        <taxon>Poales</taxon>
        <taxon>Poaceae</taxon>
        <taxon>BOP clade</taxon>
        <taxon>Oryzoideae</taxon>
        <taxon>Oryzeae</taxon>
        <taxon>Oryzinae</taxon>
        <taxon>Oryza</taxon>
    </lineage>
</organism>
<feature type="region of interest" description="Disordered" evidence="1">
    <location>
        <begin position="1"/>
        <end position="31"/>
    </location>
</feature>
<dbReference type="Gramene" id="ONIVA09G05970.2">
    <property type="protein sequence ID" value="ONIVA09G05970.2"/>
    <property type="gene ID" value="ONIVA09G05970"/>
</dbReference>
<evidence type="ECO:0000313" key="2">
    <source>
        <dbReference type="EnsemblPlants" id="ONIVA09G05970.2"/>
    </source>
</evidence>
<sequence>MAVKEPTFQKASSRCTGDTSHLHRNQHQPLPASRYSSVRIYAAAASSSPRFPIRSCEFLRVSAIAAPPWVLHRSLFPSPDRHIPFTLGKIGTIVSFSQVVTVSRTLEPKSLPLLISTQSPTKVVHSRWLAVLSTAASVRIRPDSQSPTESTAASGCGHWPDPPLQTYRGNGGCPVVRFHSIGWCSYSVRVVNAAGMLDAVVMPAYHQRTHRHVTTAASLQAFFQFVRVLCDAVHLPAYRSHLAVVCALAYYGNLMNILDQMLLQLLKRDVGDIASRQKSKTTYYVIPLLTDG</sequence>
<dbReference type="HOGENOM" id="CLU_1020773_0_0_1"/>
<evidence type="ECO:0000256" key="1">
    <source>
        <dbReference type="SAM" id="MobiDB-lite"/>
    </source>
</evidence>
<keyword evidence="3" id="KW-1185">Reference proteome</keyword>
<dbReference type="AlphaFoldDB" id="A0A0E0II27"/>
<evidence type="ECO:0000313" key="3">
    <source>
        <dbReference type="Proteomes" id="UP000006591"/>
    </source>
</evidence>
<reference evidence="2" key="1">
    <citation type="submission" date="2015-04" db="UniProtKB">
        <authorList>
            <consortium name="EnsemblPlants"/>
        </authorList>
    </citation>
    <scope>IDENTIFICATION</scope>
    <source>
        <strain evidence="2">SL10</strain>
    </source>
</reference>
<accession>A0A0E0II27</accession>
<name>A0A0E0II27_ORYNI</name>
<dbReference type="EnsemblPlants" id="ONIVA09G05970.2">
    <property type="protein sequence ID" value="ONIVA09G05970.2"/>
    <property type="gene ID" value="ONIVA09G05970"/>
</dbReference>
<proteinExistence type="predicted"/>
<dbReference type="Proteomes" id="UP000006591">
    <property type="component" value="Chromosome 9"/>
</dbReference>
<protein>
    <submittedName>
        <fullName evidence="2">Uncharacterized protein</fullName>
    </submittedName>
</protein>